<comment type="pathway">
    <text evidence="2">Glycolipid biosynthesis; glycosylphosphatidylinositol-anchor biosynthesis.</text>
</comment>
<keyword evidence="9" id="KW-0325">Glycoprotein</keyword>
<feature type="transmembrane region" description="Helical" evidence="10">
    <location>
        <begin position="507"/>
        <end position="526"/>
    </location>
</feature>
<dbReference type="UniPathway" id="UPA00196"/>
<evidence type="ECO:0000256" key="9">
    <source>
        <dbReference type="ARBA" id="ARBA00023180"/>
    </source>
</evidence>
<proteinExistence type="evidence at transcript level"/>
<evidence type="ECO:0000313" key="11">
    <source>
        <dbReference type="EMBL" id="LAC27784.1"/>
    </source>
</evidence>
<name>A0A6A7GBU1_9CRUS</name>
<dbReference type="PANTHER" id="PTHR21072">
    <property type="entry name" value="GPI TRANSAMIDASE COMPONENT PIG-S"/>
    <property type="match status" value="1"/>
</dbReference>
<dbReference type="GO" id="GO:0042765">
    <property type="term" value="C:GPI-anchor transamidase complex"/>
    <property type="evidence" value="ECO:0007669"/>
    <property type="project" value="InterPro"/>
</dbReference>
<dbReference type="AlphaFoldDB" id="A0A6A7GBU1"/>
<dbReference type="PANTHER" id="PTHR21072:SF13">
    <property type="entry name" value="GPI TRANSAMIDASE COMPONENT PIG-S"/>
    <property type="match status" value="1"/>
</dbReference>
<evidence type="ECO:0000256" key="10">
    <source>
        <dbReference type="SAM" id="Phobius"/>
    </source>
</evidence>
<evidence type="ECO:0000256" key="3">
    <source>
        <dbReference type="ARBA" id="ARBA00005316"/>
    </source>
</evidence>
<keyword evidence="5 10" id="KW-0812">Transmembrane</keyword>
<keyword evidence="6" id="KW-0256">Endoplasmic reticulum</keyword>
<evidence type="ECO:0000256" key="2">
    <source>
        <dbReference type="ARBA" id="ARBA00004687"/>
    </source>
</evidence>
<evidence type="ECO:0000256" key="6">
    <source>
        <dbReference type="ARBA" id="ARBA00022824"/>
    </source>
</evidence>
<protein>
    <submittedName>
        <fullName evidence="11">Phosphatidylinositol-glycan biosynthesis class S protein</fullName>
    </submittedName>
</protein>
<accession>A0A6A7GBU1</accession>
<dbReference type="Pfam" id="PF10510">
    <property type="entry name" value="PIG-S"/>
    <property type="match status" value="1"/>
</dbReference>
<feature type="transmembrane region" description="Helical" evidence="10">
    <location>
        <begin position="17"/>
        <end position="35"/>
    </location>
</feature>
<keyword evidence="4" id="KW-0337">GPI-anchor biosynthesis</keyword>
<sequence>MPSATPPPQPPRSTTSLCVLFSFSLAGLLCVPLWWSTSKVIRETLPQIGQLQLHSWPLSIEVYLPPSISSERDFDRIRQSLLQSLKRTKRNVAIQFHSFEPKFQNSVRTVEELDEELTTVLSRSDSPSETSGKLEFFVFQHSESHFQKIRSKKWHFGQYRHGWFISDESDAFSDSVWEDLGELLSSKLLFTPKKSDDRLAFETEVTLSFTLLNSDPSERSFLWDFEGAFQLFLRPFLSKLNDVFVWSVDSQILHFGKISSSKVLSSEKGFYLTPKSLESFVGSTNWNVVSTRSTSPAIEFLAFVPPASQTPLYIRDRSKKFIGTSFTVPRWGGVTIWNPSSKSSNQSASDQKQSRNYSPELMSVKEIQSIMEIFLQQMRDMLGLPSIAPSNENDRFYLSTSPIDGLTDWERDGLLIDRIRTNLFDAHSTLNSLYDLAESVPHLPIEKHIQDYVVQSVYSAEMAESLCKDGKFALCLRHSRESRKSAHNAFFDPKMLPALYFSDEFTFAVYLPFFLPAFVPIITVISKQVKLFFKRRASLSINQN</sequence>
<dbReference type="EMBL" id="IACT01008672">
    <property type="protein sequence ID" value="LAC27784.1"/>
    <property type="molecule type" value="mRNA"/>
</dbReference>
<keyword evidence="7 10" id="KW-1133">Transmembrane helix</keyword>
<dbReference type="GO" id="GO:0006506">
    <property type="term" value="P:GPI anchor biosynthetic process"/>
    <property type="evidence" value="ECO:0007669"/>
    <property type="project" value="UniProtKB-UniPathway"/>
</dbReference>
<reference evidence="11" key="1">
    <citation type="submission" date="2017-11" db="EMBL/GenBank/DDBJ databases">
        <title>The sensing device of the deep-sea amphipod.</title>
        <authorList>
            <person name="Kobayashi H."/>
            <person name="Nagahama T."/>
            <person name="Arai W."/>
            <person name="Sasagawa Y."/>
            <person name="Umeda M."/>
            <person name="Hayashi T."/>
            <person name="Nikaido I."/>
            <person name="Watanabe H."/>
            <person name="Oguri K."/>
            <person name="Kitazato H."/>
            <person name="Fujioka K."/>
            <person name="Kido Y."/>
            <person name="Takami H."/>
        </authorList>
    </citation>
    <scope>NUCLEOTIDE SEQUENCE</scope>
    <source>
        <tissue evidence="11">Whole body</tissue>
    </source>
</reference>
<evidence type="ECO:0000256" key="5">
    <source>
        <dbReference type="ARBA" id="ARBA00022692"/>
    </source>
</evidence>
<dbReference type="GO" id="GO:0016255">
    <property type="term" value="P:attachment of GPI anchor to protein"/>
    <property type="evidence" value="ECO:0007669"/>
    <property type="project" value="InterPro"/>
</dbReference>
<organism evidence="11">
    <name type="scientific">Hirondellea gigas</name>
    <dbReference type="NCBI Taxonomy" id="1518452"/>
    <lineage>
        <taxon>Eukaryota</taxon>
        <taxon>Metazoa</taxon>
        <taxon>Ecdysozoa</taxon>
        <taxon>Arthropoda</taxon>
        <taxon>Crustacea</taxon>
        <taxon>Multicrustacea</taxon>
        <taxon>Malacostraca</taxon>
        <taxon>Eumalacostraca</taxon>
        <taxon>Peracarida</taxon>
        <taxon>Amphipoda</taxon>
        <taxon>Amphilochidea</taxon>
        <taxon>Lysianassida</taxon>
        <taxon>Lysianassidira</taxon>
        <taxon>Lysianassoidea</taxon>
        <taxon>Lysianassidae</taxon>
        <taxon>Hirondellea</taxon>
    </lineage>
</organism>
<dbReference type="InterPro" id="IPR019540">
    <property type="entry name" value="PtdIno-glycan_biosynth_class_S"/>
</dbReference>
<evidence type="ECO:0000256" key="8">
    <source>
        <dbReference type="ARBA" id="ARBA00023136"/>
    </source>
</evidence>
<evidence type="ECO:0000256" key="7">
    <source>
        <dbReference type="ARBA" id="ARBA00022989"/>
    </source>
</evidence>
<comment type="subcellular location">
    <subcellularLocation>
        <location evidence="1">Endoplasmic reticulum membrane</location>
        <topology evidence="1">Multi-pass membrane protein</topology>
    </subcellularLocation>
</comment>
<keyword evidence="8 10" id="KW-0472">Membrane</keyword>
<evidence type="ECO:0000256" key="4">
    <source>
        <dbReference type="ARBA" id="ARBA00022502"/>
    </source>
</evidence>
<evidence type="ECO:0000256" key="1">
    <source>
        <dbReference type="ARBA" id="ARBA00004477"/>
    </source>
</evidence>
<comment type="similarity">
    <text evidence="3">Belongs to the PIGS family.</text>
</comment>